<dbReference type="PANTHER" id="PTHR10742">
    <property type="entry name" value="FLAVIN MONOAMINE OXIDASE"/>
    <property type="match status" value="1"/>
</dbReference>
<dbReference type="SUPFAM" id="SSF54373">
    <property type="entry name" value="FAD-linked reductases, C-terminal domain"/>
    <property type="match status" value="1"/>
</dbReference>
<dbReference type="Pfam" id="PF01593">
    <property type="entry name" value="Amino_oxidase"/>
    <property type="match status" value="1"/>
</dbReference>
<dbReference type="Proteomes" id="UP000542210">
    <property type="component" value="Unassembled WGS sequence"/>
</dbReference>
<gene>
    <name evidence="2" type="ORF">BJ982_000072</name>
</gene>
<proteinExistence type="predicted"/>
<dbReference type="InterPro" id="IPR036188">
    <property type="entry name" value="FAD/NAD-bd_sf"/>
</dbReference>
<dbReference type="EC" id="1.4.3.4" evidence="2"/>
<dbReference type="InterPro" id="IPR050281">
    <property type="entry name" value="Flavin_monoamine_oxidase"/>
</dbReference>
<dbReference type="SUPFAM" id="SSF51905">
    <property type="entry name" value="FAD/NAD(P)-binding domain"/>
    <property type="match status" value="1"/>
</dbReference>
<dbReference type="InterPro" id="IPR006311">
    <property type="entry name" value="TAT_signal"/>
</dbReference>
<keyword evidence="2" id="KW-0560">Oxidoreductase</keyword>
<comment type="caution">
    <text evidence="2">The sequence shown here is derived from an EMBL/GenBank/DDBJ whole genome shotgun (WGS) entry which is preliminary data.</text>
</comment>
<dbReference type="Gene3D" id="3.50.50.60">
    <property type="entry name" value="FAD/NAD(P)-binding domain"/>
    <property type="match status" value="1"/>
</dbReference>
<dbReference type="RefSeq" id="WP_184875453.1">
    <property type="nucleotide sequence ID" value="NZ_BOOV01000014.1"/>
</dbReference>
<sequence>MTFTKADMLTPYIGGHMRNGRLTRRTFVNLVGRAGGVGAAYGTMAAMGLLPVPEAYAGRPDLARRGGGRGVRVAVIGAGISGMVAALELSAAHYEVRVFEAQERVGGRIRTYRGGDTVVENDSVQRVDWDRDPSLYFNAGPARIPHHHEALLGYCHDLGVPLQVFVNDNRNAYFHDDDAFGGRPQRARRVINDTRGAVAELAARALRHEMDGEMSEEDLARVRDFLKNFGTLDENYRYRGSWSSGYAEPPGGPTPGRILEPLGLAEIAKGSWLPWFTIFAERYDQQSTIMEPIGGMDAVARAFYQRTRQFITLNAQVTKFQRLGSGARVTWRDRGTRRVQAWEADHVIVTVPLPVVNAIDNDFSPKVKSAVEAGGRLYIPGVKIAFQAERRWWEQDHRIYGGISWTGRDITQMWYPSSGIHGRKGILVGAYIWTTAIGNAFAAMTPAQRAAAAIADGEHLFPGYGRLVRRPVSVAWSKVPFQGGAWVEWGNDPDARRDVYPVLLPPDGPYWFAGEHMSHINGWQEGSIRATHHVLQSIQARTGATRADTD</sequence>
<protein>
    <submittedName>
        <fullName evidence="2">Monoamine oxidase</fullName>
        <ecNumber evidence="2">1.4.3.4</ecNumber>
    </submittedName>
</protein>
<dbReference type="GO" id="GO:0001716">
    <property type="term" value="F:L-amino-acid oxidase activity"/>
    <property type="evidence" value="ECO:0007669"/>
    <property type="project" value="TreeGrafter"/>
</dbReference>
<accession>A0A7W7G5I5</accession>
<dbReference type="Gene3D" id="3.90.660.10">
    <property type="match status" value="1"/>
</dbReference>
<dbReference type="PROSITE" id="PS51318">
    <property type="entry name" value="TAT"/>
    <property type="match status" value="1"/>
</dbReference>
<dbReference type="GO" id="GO:0009063">
    <property type="term" value="P:amino acid catabolic process"/>
    <property type="evidence" value="ECO:0007669"/>
    <property type="project" value="TreeGrafter"/>
</dbReference>
<keyword evidence="3" id="KW-1185">Reference proteome</keyword>
<dbReference type="Gene3D" id="1.20.1440.240">
    <property type="match status" value="1"/>
</dbReference>
<dbReference type="InterPro" id="IPR002937">
    <property type="entry name" value="Amino_oxidase"/>
</dbReference>
<dbReference type="AlphaFoldDB" id="A0A7W7G5I5"/>
<dbReference type="EMBL" id="JACHND010000001">
    <property type="protein sequence ID" value="MBB4698528.1"/>
    <property type="molecule type" value="Genomic_DNA"/>
</dbReference>
<evidence type="ECO:0000259" key="1">
    <source>
        <dbReference type="Pfam" id="PF01593"/>
    </source>
</evidence>
<dbReference type="GO" id="GO:0097621">
    <property type="term" value="F:monoamine oxidase activity"/>
    <property type="evidence" value="ECO:0007669"/>
    <property type="project" value="UniProtKB-EC"/>
</dbReference>
<reference evidence="2 3" key="1">
    <citation type="submission" date="2020-08" db="EMBL/GenBank/DDBJ databases">
        <title>Sequencing the genomes of 1000 actinobacteria strains.</title>
        <authorList>
            <person name="Klenk H.-P."/>
        </authorList>
    </citation>
    <scope>NUCLEOTIDE SEQUENCE [LARGE SCALE GENOMIC DNA]</scope>
    <source>
        <strain evidence="2 3">DSM 45784</strain>
    </source>
</reference>
<organism evidence="2 3">
    <name type="scientific">Sphaerisporangium siamense</name>
    <dbReference type="NCBI Taxonomy" id="795645"/>
    <lineage>
        <taxon>Bacteria</taxon>
        <taxon>Bacillati</taxon>
        <taxon>Actinomycetota</taxon>
        <taxon>Actinomycetes</taxon>
        <taxon>Streptosporangiales</taxon>
        <taxon>Streptosporangiaceae</taxon>
        <taxon>Sphaerisporangium</taxon>
    </lineage>
</organism>
<evidence type="ECO:0000313" key="3">
    <source>
        <dbReference type="Proteomes" id="UP000542210"/>
    </source>
</evidence>
<evidence type="ECO:0000313" key="2">
    <source>
        <dbReference type="EMBL" id="MBB4698528.1"/>
    </source>
</evidence>
<name>A0A7W7G5I5_9ACTN</name>
<dbReference type="PANTHER" id="PTHR10742:SF342">
    <property type="entry name" value="AMINE OXIDASE"/>
    <property type="match status" value="1"/>
</dbReference>
<feature type="domain" description="Amine oxidase" evidence="1">
    <location>
        <begin position="80"/>
        <end position="529"/>
    </location>
</feature>